<proteinExistence type="predicted"/>
<gene>
    <name evidence="1" type="ORF">D5R40_31575</name>
</gene>
<sequence length="65" mass="7598">MPNLIETKHQWKNQGFCIFPNFIDTKKLEKLHFICDDIFNQWLAASPNIKEAANTTNMAYLTEPI</sequence>
<dbReference type="Proteomes" id="UP000269154">
    <property type="component" value="Unassembled WGS sequence"/>
</dbReference>
<organism evidence="1 2">
    <name type="scientific">Okeania hirsuta</name>
    <dbReference type="NCBI Taxonomy" id="1458930"/>
    <lineage>
        <taxon>Bacteria</taxon>
        <taxon>Bacillati</taxon>
        <taxon>Cyanobacteriota</taxon>
        <taxon>Cyanophyceae</taxon>
        <taxon>Oscillatoriophycideae</taxon>
        <taxon>Oscillatoriales</taxon>
        <taxon>Microcoleaceae</taxon>
        <taxon>Okeania</taxon>
    </lineage>
</organism>
<dbReference type="EMBL" id="RCBY01000395">
    <property type="protein sequence ID" value="RQH21152.1"/>
    <property type="molecule type" value="Genomic_DNA"/>
</dbReference>
<comment type="caution">
    <text evidence="1">The sequence shown here is derived from an EMBL/GenBank/DDBJ whole genome shotgun (WGS) entry which is preliminary data.</text>
</comment>
<dbReference type="AlphaFoldDB" id="A0A3N6R665"/>
<accession>A0A3N6R665</accession>
<protein>
    <submittedName>
        <fullName evidence="1">Uncharacterized protein</fullName>
    </submittedName>
</protein>
<dbReference type="RefSeq" id="WP_124143932.1">
    <property type="nucleotide sequence ID" value="NZ_CAWOKI010000375.1"/>
</dbReference>
<evidence type="ECO:0000313" key="2">
    <source>
        <dbReference type="Proteomes" id="UP000269154"/>
    </source>
</evidence>
<reference evidence="1 2" key="1">
    <citation type="journal article" date="2018" name="ACS Chem. Biol.">
        <title>Ketoreductase domain dysfunction expands chemodiversity: malyngamide biosynthesis in the cyanobacterium Okeania hirsuta.</title>
        <authorList>
            <person name="Moss N.A."/>
            <person name="Leao T."/>
            <person name="Rankin M."/>
            <person name="McCullough T.M."/>
            <person name="Qu P."/>
            <person name="Korobeynikov A."/>
            <person name="Smith J.L."/>
            <person name="Gerwick L."/>
            <person name="Gerwick W.H."/>
        </authorList>
    </citation>
    <scope>NUCLEOTIDE SEQUENCE [LARGE SCALE GENOMIC DNA]</scope>
    <source>
        <strain evidence="1 2">PAB10Feb10-1</strain>
    </source>
</reference>
<dbReference type="OrthoDB" id="9814777at2"/>
<evidence type="ECO:0000313" key="1">
    <source>
        <dbReference type="EMBL" id="RQH21152.1"/>
    </source>
</evidence>
<keyword evidence="2" id="KW-1185">Reference proteome</keyword>
<name>A0A3N6R665_9CYAN</name>